<proteinExistence type="predicted"/>
<sequence length="143" mass="14897">MALHDSALSLGVQHTHPSSPVCNPAIPHTRRKSAALIRSSSRKRDAQSMGEGVSLASEEEISLIAAASSIASTLPLSPLRVCNYGSLRAAAAAAPIGRSPGVSVTAQQRPLPLVIVAPPSHSRPHRLCCQAVWIHSNPPPAGR</sequence>
<accession>A0A2S3IEK0</accession>
<dbReference type="AlphaFoldDB" id="A0A2S3IEK0"/>
<gene>
    <name evidence="2" type="ORF">PAHAL_8G103300</name>
</gene>
<dbReference type="Gramene" id="PAN42304">
    <property type="protein sequence ID" value="PAN42304"/>
    <property type="gene ID" value="PAHAL_8G103300"/>
</dbReference>
<evidence type="ECO:0000256" key="1">
    <source>
        <dbReference type="SAM" id="MobiDB-lite"/>
    </source>
</evidence>
<feature type="region of interest" description="Disordered" evidence="1">
    <location>
        <begin position="1"/>
        <end position="26"/>
    </location>
</feature>
<dbReference type="EMBL" id="CM008053">
    <property type="protein sequence ID" value="PAN42304.1"/>
    <property type="molecule type" value="Genomic_DNA"/>
</dbReference>
<evidence type="ECO:0000313" key="2">
    <source>
        <dbReference type="EMBL" id="PAN42304.1"/>
    </source>
</evidence>
<dbReference type="Proteomes" id="UP000243499">
    <property type="component" value="Chromosome 8"/>
</dbReference>
<reference evidence="2" key="1">
    <citation type="submission" date="2018-04" db="EMBL/GenBank/DDBJ databases">
        <title>WGS assembly of Panicum hallii.</title>
        <authorList>
            <person name="Lovell J."/>
            <person name="Jenkins J."/>
            <person name="Lowry D."/>
            <person name="Mamidi S."/>
            <person name="Sreedasyam A."/>
            <person name="Weng X."/>
            <person name="Barry K."/>
            <person name="Bonette J."/>
            <person name="Campitelli B."/>
            <person name="Daum C."/>
            <person name="Gordon S."/>
            <person name="Gould B."/>
            <person name="Lipzen A."/>
            <person name="Macqueen A."/>
            <person name="Palacio-Mejia J."/>
            <person name="Plott C."/>
            <person name="Shakirov E."/>
            <person name="Shu S."/>
            <person name="Yoshinaga Y."/>
            <person name="Zane M."/>
            <person name="Rokhsar D."/>
            <person name="Grimwood J."/>
            <person name="Schmutz J."/>
            <person name="Juenger T."/>
        </authorList>
    </citation>
    <scope>NUCLEOTIDE SEQUENCE [LARGE SCALE GENOMIC DNA]</scope>
    <source>
        <strain evidence="2">FIL2</strain>
    </source>
</reference>
<protein>
    <submittedName>
        <fullName evidence="2">Uncharacterized protein</fullName>
    </submittedName>
</protein>
<name>A0A2S3IEK0_9POAL</name>
<organism evidence="2">
    <name type="scientific">Panicum hallii</name>
    <dbReference type="NCBI Taxonomy" id="206008"/>
    <lineage>
        <taxon>Eukaryota</taxon>
        <taxon>Viridiplantae</taxon>
        <taxon>Streptophyta</taxon>
        <taxon>Embryophyta</taxon>
        <taxon>Tracheophyta</taxon>
        <taxon>Spermatophyta</taxon>
        <taxon>Magnoliopsida</taxon>
        <taxon>Liliopsida</taxon>
        <taxon>Poales</taxon>
        <taxon>Poaceae</taxon>
        <taxon>PACMAD clade</taxon>
        <taxon>Panicoideae</taxon>
        <taxon>Panicodae</taxon>
        <taxon>Paniceae</taxon>
        <taxon>Panicinae</taxon>
        <taxon>Panicum</taxon>
        <taxon>Panicum sect. Panicum</taxon>
    </lineage>
</organism>